<evidence type="ECO:0000313" key="2">
    <source>
        <dbReference type="Proteomes" id="UP000231194"/>
    </source>
</evidence>
<dbReference type="Pfam" id="PF09720">
    <property type="entry name" value="Unstab_antitox"/>
    <property type="match status" value="1"/>
</dbReference>
<dbReference type="OrthoDB" id="7173839at2"/>
<evidence type="ECO:0000313" key="1">
    <source>
        <dbReference type="EMBL" id="PJG50249.1"/>
    </source>
</evidence>
<dbReference type="NCBIfam" id="TIGR02574">
    <property type="entry name" value="stabl_TIGR02574"/>
    <property type="match status" value="1"/>
</dbReference>
<protein>
    <recommendedName>
        <fullName evidence="3">Addiction module protein</fullName>
    </recommendedName>
</protein>
<organism evidence="1 2">
    <name type="scientific">Bradyrhizobium forestalis</name>
    <dbReference type="NCBI Taxonomy" id="1419263"/>
    <lineage>
        <taxon>Bacteria</taxon>
        <taxon>Pseudomonadati</taxon>
        <taxon>Pseudomonadota</taxon>
        <taxon>Alphaproteobacteria</taxon>
        <taxon>Hyphomicrobiales</taxon>
        <taxon>Nitrobacteraceae</taxon>
        <taxon>Bradyrhizobium</taxon>
    </lineage>
</organism>
<comment type="caution">
    <text evidence="1">The sequence shown here is derived from an EMBL/GenBank/DDBJ whole genome shotgun (WGS) entry which is preliminary data.</text>
</comment>
<dbReference type="AlphaFoldDB" id="A0A2M8QXF2"/>
<gene>
    <name evidence="1" type="ORF">CVM73_37335</name>
</gene>
<name>A0A2M8QXF2_9BRAD</name>
<dbReference type="Proteomes" id="UP000231194">
    <property type="component" value="Unassembled WGS sequence"/>
</dbReference>
<dbReference type="InterPro" id="IPR013406">
    <property type="entry name" value="CHP02574_addiction_mod"/>
</dbReference>
<dbReference type="EMBL" id="PGVG01000069">
    <property type="protein sequence ID" value="PJG50249.1"/>
    <property type="molecule type" value="Genomic_DNA"/>
</dbReference>
<keyword evidence="2" id="KW-1185">Reference proteome</keyword>
<evidence type="ECO:0008006" key="3">
    <source>
        <dbReference type="Google" id="ProtNLM"/>
    </source>
</evidence>
<dbReference type="RefSeq" id="WP_100236697.1">
    <property type="nucleotide sequence ID" value="NZ_PGVG01000069.1"/>
</dbReference>
<sequence>MATLDISRLTPKERLDLIGELWDSLSAADVRLTPAQEAELNRRLATFDADRRDAIPWEDIDADLDRRLRPRFFLHKRHGPTSPMPCAGTIPTLRMSCRNFATPCAQR</sequence>
<accession>A0A2M8QXF2</accession>
<reference evidence="1 2" key="1">
    <citation type="submission" date="2017-11" db="EMBL/GenBank/DDBJ databases">
        <title>Bradyrhizobium forestalis sp. nov., an efficient nitrogen-fixing bacterium isolated from nodules of forest legume species in the Amazon.</title>
        <authorList>
            <person name="Costa E.M."/>
            <person name="Guimaraes A."/>
            <person name="Carvalho T.S."/>
            <person name="Rodrigues T.L."/>
            <person name="Ribeiro P.R.A."/>
            <person name="Lebbe L."/>
            <person name="Willems A."/>
            <person name="Moreira F.M.S."/>
        </authorList>
    </citation>
    <scope>NUCLEOTIDE SEQUENCE [LARGE SCALE GENOMIC DNA]</scope>
    <source>
        <strain evidence="1 2">INPA54B</strain>
    </source>
</reference>
<proteinExistence type="predicted"/>